<feature type="transmembrane region" description="Helical" evidence="6">
    <location>
        <begin position="32"/>
        <end position="54"/>
    </location>
</feature>
<dbReference type="EMBL" id="JACHOO010000003">
    <property type="protein sequence ID" value="MBB5752998.1"/>
    <property type="molecule type" value="Genomic_DNA"/>
</dbReference>
<evidence type="ECO:0000313" key="7">
    <source>
        <dbReference type="EMBL" id="MBB5752998.1"/>
    </source>
</evidence>
<comment type="caution">
    <text evidence="7">The sequence shown here is derived from an EMBL/GenBank/DDBJ whole genome shotgun (WGS) entry which is preliminary data.</text>
</comment>
<gene>
    <name evidence="7" type="ORF">GGQ63_002052</name>
</gene>
<evidence type="ECO:0000256" key="2">
    <source>
        <dbReference type="ARBA" id="ARBA00022475"/>
    </source>
</evidence>
<accession>A0A7W9FLR0</accession>
<feature type="transmembrane region" description="Helical" evidence="6">
    <location>
        <begin position="136"/>
        <end position="160"/>
    </location>
</feature>
<feature type="transmembrane region" description="Helical" evidence="6">
    <location>
        <begin position="244"/>
        <end position="267"/>
    </location>
</feature>
<comment type="subcellular location">
    <subcellularLocation>
        <location evidence="1">Cell membrane</location>
        <topology evidence="1">Multi-pass membrane protein</topology>
    </subcellularLocation>
</comment>
<evidence type="ECO:0000313" key="8">
    <source>
        <dbReference type="Proteomes" id="UP000523821"/>
    </source>
</evidence>
<reference evidence="7 8" key="1">
    <citation type="submission" date="2020-08" db="EMBL/GenBank/DDBJ databases">
        <title>Genomic Encyclopedia of Type Strains, Phase IV (KMG-IV): sequencing the most valuable type-strain genomes for metagenomic binning, comparative biology and taxonomic classification.</title>
        <authorList>
            <person name="Goeker M."/>
        </authorList>
    </citation>
    <scope>NUCLEOTIDE SEQUENCE [LARGE SCALE GENOMIC DNA]</scope>
    <source>
        <strain evidence="7 8">DSM 16268</strain>
    </source>
</reference>
<dbReference type="InterPro" id="IPR017039">
    <property type="entry name" value="Virul_fac_BrkB"/>
</dbReference>
<evidence type="ECO:0000256" key="5">
    <source>
        <dbReference type="ARBA" id="ARBA00023136"/>
    </source>
</evidence>
<organism evidence="7 8">
    <name type="scientific">Prosthecomicrobium pneumaticum</name>
    <dbReference type="NCBI Taxonomy" id="81895"/>
    <lineage>
        <taxon>Bacteria</taxon>
        <taxon>Pseudomonadati</taxon>
        <taxon>Pseudomonadota</taxon>
        <taxon>Alphaproteobacteria</taxon>
        <taxon>Hyphomicrobiales</taxon>
        <taxon>Kaistiaceae</taxon>
        <taxon>Prosthecomicrobium</taxon>
    </lineage>
</organism>
<feature type="transmembrane region" description="Helical" evidence="6">
    <location>
        <begin position="210"/>
        <end position="232"/>
    </location>
</feature>
<feature type="transmembrane region" description="Helical" evidence="6">
    <location>
        <begin position="180"/>
        <end position="198"/>
    </location>
</feature>
<dbReference type="PANTHER" id="PTHR30213">
    <property type="entry name" value="INNER MEMBRANE PROTEIN YHJD"/>
    <property type="match status" value="1"/>
</dbReference>
<dbReference type="AlphaFoldDB" id="A0A7W9FLR0"/>
<keyword evidence="2" id="KW-1003">Cell membrane</keyword>
<dbReference type="RefSeq" id="WP_183855286.1">
    <property type="nucleotide sequence ID" value="NZ_JACHOO010000003.1"/>
</dbReference>
<name>A0A7W9FLR0_9HYPH</name>
<evidence type="ECO:0000256" key="4">
    <source>
        <dbReference type="ARBA" id="ARBA00022989"/>
    </source>
</evidence>
<keyword evidence="8" id="KW-1185">Reference proteome</keyword>
<dbReference type="GO" id="GO:0005886">
    <property type="term" value="C:plasma membrane"/>
    <property type="evidence" value="ECO:0007669"/>
    <property type="project" value="UniProtKB-SubCell"/>
</dbReference>
<evidence type="ECO:0000256" key="1">
    <source>
        <dbReference type="ARBA" id="ARBA00004651"/>
    </source>
</evidence>
<keyword evidence="5 6" id="KW-0472">Membrane</keyword>
<dbReference type="Proteomes" id="UP000523821">
    <property type="component" value="Unassembled WGS sequence"/>
</dbReference>
<keyword evidence="3 6" id="KW-0812">Transmembrane</keyword>
<dbReference type="PANTHER" id="PTHR30213:SF0">
    <property type="entry name" value="UPF0761 MEMBRANE PROTEIN YIHY"/>
    <property type="match status" value="1"/>
</dbReference>
<proteinExistence type="predicted"/>
<evidence type="ECO:0000256" key="6">
    <source>
        <dbReference type="SAM" id="Phobius"/>
    </source>
</evidence>
<keyword evidence="4 6" id="KW-1133">Transmembrane helix</keyword>
<dbReference type="PIRSF" id="PIRSF035875">
    <property type="entry name" value="RNase_BN"/>
    <property type="match status" value="1"/>
</dbReference>
<evidence type="ECO:0000256" key="3">
    <source>
        <dbReference type="ARBA" id="ARBA00022692"/>
    </source>
</evidence>
<sequence length="292" mass="31641">MRLLAPRTLLAVAVETLEGFVFHRATRAANDIAVSAFIALFPFLIFVASLANLLRSPSLFAAAEQSIFVLWPTDIAHPLVRESARVINSLGGEAAAFSLAVAVWLSSNALEAVRESFDDAYEIVERRGWWRRRAESVVLVLLGAGFLLALAWIVGFLSALPLPTVTLAPLVPQPVSLARMVQVLSGLVVYLGLLVACHRRLVHGGRSFKAILPGIGFTLVLSAAATWGFALWTSRIVDYRTTYGSLAIALATLVLFVLLAATLVLGAELNAAIERVRDDRAKGPRLLSWARY</sequence>
<dbReference type="Pfam" id="PF03631">
    <property type="entry name" value="Virul_fac_BrkB"/>
    <property type="match status" value="1"/>
</dbReference>
<protein>
    <submittedName>
        <fullName evidence="7">Membrane protein</fullName>
    </submittedName>
</protein>